<accession>A0A0E9UY14</accession>
<protein>
    <submittedName>
        <fullName evidence="1">Uncharacterized protein</fullName>
    </submittedName>
</protein>
<evidence type="ECO:0000313" key="1">
    <source>
        <dbReference type="EMBL" id="JAH69853.1"/>
    </source>
</evidence>
<reference evidence="1" key="1">
    <citation type="submission" date="2014-11" db="EMBL/GenBank/DDBJ databases">
        <authorList>
            <person name="Amaro Gonzalez C."/>
        </authorList>
    </citation>
    <scope>NUCLEOTIDE SEQUENCE</scope>
</reference>
<organism evidence="1">
    <name type="scientific">Anguilla anguilla</name>
    <name type="common">European freshwater eel</name>
    <name type="synonym">Muraena anguilla</name>
    <dbReference type="NCBI Taxonomy" id="7936"/>
    <lineage>
        <taxon>Eukaryota</taxon>
        <taxon>Metazoa</taxon>
        <taxon>Chordata</taxon>
        <taxon>Craniata</taxon>
        <taxon>Vertebrata</taxon>
        <taxon>Euteleostomi</taxon>
        <taxon>Actinopterygii</taxon>
        <taxon>Neopterygii</taxon>
        <taxon>Teleostei</taxon>
        <taxon>Anguilliformes</taxon>
        <taxon>Anguillidae</taxon>
        <taxon>Anguilla</taxon>
    </lineage>
</organism>
<reference evidence="1" key="2">
    <citation type="journal article" date="2015" name="Fish Shellfish Immunol.">
        <title>Early steps in the European eel (Anguilla anguilla)-Vibrio vulnificus interaction in the gills: Role of the RtxA13 toxin.</title>
        <authorList>
            <person name="Callol A."/>
            <person name="Pajuelo D."/>
            <person name="Ebbesson L."/>
            <person name="Teles M."/>
            <person name="MacKenzie S."/>
            <person name="Amaro C."/>
        </authorList>
    </citation>
    <scope>NUCLEOTIDE SEQUENCE</scope>
</reference>
<proteinExistence type="predicted"/>
<sequence length="43" mass="5012">MFCEFQNVSFFGLRIGWQVSLGCVKFMEKGDFQLKTLTSFNKV</sequence>
<dbReference type="AlphaFoldDB" id="A0A0E9UY14"/>
<name>A0A0E9UY14_ANGAN</name>
<dbReference type="EMBL" id="GBXM01038724">
    <property type="protein sequence ID" value="JAH69853.1"/>
    <property type="molecule type" value="Transcribed_RNA"/>
</dbReference>